<dbReference type="SUPFAM" id="SSF52821">
    <property type="entry name" value="Rhodanese/Cell cycle control phosphatase"/>
    <property type="match status" value="1"/>
</dbReference>
<dbReference type="CDD" id="cd00158">
    <property type="entry name" value="RHOD"/>
    <property type="match status" value="1"/>
</dbReference>
<evidence type="ECO:0000313" key="3">
    <source>
        <dbReference type="Proteomes" id="UP000886520"/>
    </source>
</evidence>
<comment type="caution">
    <text evidence="2">The sequence shown here is derived from an EMBL/GenBank/DDBJ whole genome shotgun (WGS) entry which is preliminary data.</text>
</comment>
<dbReference type="Proteomes" id="UP000886520">
    <property type="component" value="Chromosome 11"/>
</dbReference>
<dbReference type="SMART" id="SM00450">
    <property type="entry name" value="RHOD"/>
    <property type="match status" value="1"/>
</dbReference>
<evidence type="ECO:0000313" key="2">
    <source>
        <dbReference type="EMBL" id="KAI5073223.1"/>
    </source>
</evidence>
<dbReference type="InterPro" id="IPR036873">
    <property type="entry name" value="Rhodanese-like_dom_sf"/>
</dbReference>
<dbReference type="GO" id="GO:0009507">
    <property type="term" value="C:chloroplast"/>
    <property type="evidence" value="ECO:0007669"/>
    <property type="project" value="TreeGrafter"/>
</dbReference>
<dbReference type="Gene3D" id="3.40.250.10">
    <property type="entry name" value="Rhodanese-like domain"/>
    <property type="match status" value="1"/>
</dbReference>
<proteinExistence type="predicted"/>
<dbReference type="Pfam" id="PF00581">
    <property type="entry name" value="Rhodanese"/>
    <property type="match status" value="1"/>
</dbReference>
<evidence type="ECO:0000259" key="1">
    <source>
        <dbReference type="PROSITE" id="PS50206"/>
    </source>
</evidence>
<keyword evidence="3" id="KW-1185">Reference proteome</keyword>
<reference evidence="2" key="1">
    <citation type="submission" date="2021-01" db="EMBL/GenBank/DDBJ databases">
        <title>Adiantum capillus-veneris genome.</title>
        <authorList>
            <person name="Fang Y."/>
            <person name="Liao Q."/>
        </authorList>
    </citation>
    <scope>NUCLEOTIDE SEQUENCE</scope>
    <source>
        <strain evidence="2">H3</strain>
        <tissue evidence="2">Leaf</tissue>
    </source>
</reference>
<dbReference type="InterPro" id="IPR001763">
    <property type="entry name" value="Rhodanese-like_dom"/>
</dbReference>
<protein>
    <recommendedName>
        <fullName evidence="1">Rhodanese domain-containing protein</fullName>
    </recommendedName>
</protein>
<sequence length="249" mass="28493">MVVLQELQQQDEQTVDEERFRSSRNPTTRGWFYDNFVKDHTMEAKLSKFKSDVAARNGFVGSLFNDAFKYTAWIEIHRKLTERNLESIPCKEAFELGQSNQVVLLDVREPDEYEKVHVENSKSAPLFRQIQGNDLKANMRRLGYAMMTDFAGTERNPLFIEQAVEAVGGDKTKKVVVMCSIGGTLQTYVERKGPKAKRFADPERMFGRQSRSLKAAYELQEAGFTNVYHLKNGVNEWIHLDLPIAGTST</sequence>
<name>A0A9D4ZF78_ADICA</name>
<organism evidence="2 3">
    <name type="scientific">Adiantum capillus-veneris</name>
    <name type="common">Maidenhair fern</name>
    <dbReference type="NCBI Taxonomy" id="13818"/>
    <lineage>
        <taxon>Eukaryota</taxon>
        <taxon>Viridiplantae</taxon>
        <taxon>Streptophyta</taxon>
        <taxon>Embryophyta</taxon>
        <taxon>Tracheophyta</taxon>
        <taxon>Polypodiopsida</taxon>
        <taxon>Polypodiidae</taxon>
        <taxon>Polypodiales</taxon>
        <taxon>Pteridineae</taxon>
        <taxon>Pteridaceae</taxon>
        <taxon>Vittarioideae</taxon>
        <taxon>Adiantum</taxon>
    </lineage>
</organism>
<gene>
    <name evidence="2" type="ORF">GOP47_0011236</name>
</gene>
<dbReference type="PANTHER" id="PTHR44920:SF2">
    <property type="entry name" value="RHODANESE DOMAIN-CONTAINING PROTEIN"/>
    <property type="match status" value="1"/>
</dbReference>
<dbReference type="OrthoDB" id="496335at2759"/>
<dbReference type="PANTHER" id="PTHR44920">
    <property type="entry name" value="RHODANESE-LIKE DOMAIN-CONTAINING PROTEIN 14, CHLOROPLASTIC-RELATED"/>
    <property type="match status" value="1"/>
</dbReference>
<feature type="domain" description="Rhodanese" evidence="1">
    <location>
        <begin position="98"/>
        <end position="246"/>
    </location>
</feature>
<accession>A0A9D4ZF78</accession>
<dbReference type="EMBL" id="JABFUD020000011">
    <property type="protein sequence ID" value="KAI5073223.1"/>
    <property type="molecule type" value="Genomic_DNA"/>
</dbReference>
<dbReference type="AlphaFoldDB" id="A0A9D4ZF78"/>
<dbReference type="PROSITE" id="PS50206">
    <property type="entry name" value="RHODANESE_3"/>
    <property type="match status" value="1"/>
</dbReference>
<dbReference type="InterPro" id="IPR043186">
    <property type="entry name" value="Str14"/>
</dbReference>